<dbReference type="SUPFAM" id="SSF52540">
    <property type="entry name" value="P-loop containing nucleoside triphosphate hydrolases"/>
    <property type="match status" value="1"/>
</dbReference>
<feature type="domain" description="Sulfotransferase" evidence="3">
    <location>
        <begin position="4"/>
        <end position="192"/>
    </location>
</feature>
<protein>
    <submittedName>
        <fullName evidence="4">Sulfotransferase</fullName>
    </submittedName>
</protein>
<dbReference type="PANTHER" id="PTHR10605:SF56">
    <property type="entry name" value="BIFUNCTIONAL HEPARAN SULFATE N-DEACETYLASE_N-SULFOTRANSFERASE"/>
    <property type="match status" value="1"/>
</dbReference>
<evidence type="ECO:0000256" key="2">
    <source>
        <dbReference type="ARBA" id="ARBA00023180"/>
    </source>
</evidence>
<dbReference type="RefSeq" id="WP_169096419.1">
    <property type="nucleotide sequence ID" value="NZ_JABBVZ010000005.1"/>
</dbReference>
<sequence>MLPTFLILGAPRSGTTHLYHGLRQHPQVFMSDFKEPMFFAYQGNPQPSVVYDLNDYEALFEAAHPEEARGEASTLYLYSAQAADNIRALIPEARLIAILRNPVERAFSQYTFQRFLKTEPLETFEEALAAEPRRVQDPIPFHLYRPVGLYSEQIKRYLERFPQEQVLWLLQDDLASHPEEVFRQIFMHIGVDPDFVPDLHHRTNASGVPQHETLFRAIKSAGRAVKRFLPEKLAVALSGTAHETLLERPSMQPETRAELQDYFRKDIEATAALIGRDLSHWLE</sequence>
<accession>A0A7Y0Q2K4</accession>
<gene>
    <name evidence="4" type="ORF">HIJ39_02640</name>
</gene>
<reference evidence="4 5" key="1">
    <citation type="submission" date="2020-04" db="EMBL/GenBank/DDBJ databases">
        <authorList>
            <person name="Zhang R."/>
            <person name="Schippers A."/>
        </authorList>
    </citation>
    <scope>NUCLEOTIDE SEQUENCE [LARGE SCALE GENOMIC DNA]</scope>
    <source>
        <strain evidence="4 5">DSM 109850</strain>
    </source>
</reference>
<dbReference type="EMBL" id="JABBVZ010000005">
    <property type="protein sequence ID" value="NMP21259.1"/>
    <property type="molecule type" value="Genomic_DNA"/>
</dbReference>
<dbReference type="Proteomes" id="UP000533476">
    <property type="component" value="Unassembled WGS sequence"/>
</dbReference>
<name>A0A7Y0Q2K4_9FIRM</name>
<dbReference type="GO" id="GO:0008146">
    <property type="term" value="F:sulfotransferase activity"/>
    <property type="evidence" value="ECO:0007669"/>
    <property type="project" value="InterPro"/>
</dbReference>
<dbReference type="AlphaFoldDB" id="A0A7Y0Q2K4"/>
<dbReference type="Pfam" id="PF00685">
    <property type="entry name" value="Sulfotransfer_1"/>
    <property type="match status" value="1"/>
</dbReference>
<evidence type="ECO:0000256" key="1">
    <source>
        <dbReference type="ARBA" id="ARBA00022679"/>
    </source>
</evidence>
<dbReference type="Gene3D" id="3.40.50.300">
    <property type="entry name" value="P-loop containing nucleotide triphosphate hydrolases"/>
    <property type="match status" value="1"/>
</dbReference>
<dbReference type="PANTHER" id="PTHR10605">
    <property type="entry name" value="HEPARAN SULFATE SULFOTRANSFERASE"/>
    <property type="match status" value="1"/>
</dbReference>
<evidence type="ECO:0000259" key="3">
    <source>
        <dbReference type="Pfam" id="PF00685"/>
    </source>
</evidence>
<evidence type="ECO:0000313" key="5">
    <source>
        <dbReference type="Proteomes" id="UP000533476"/>
    </source>
</evidence>
<dbReference type="InterPro" id="IPR037359">
    <property type="entry name" value="NST/OST"/>
</dbReference>
<keyword evidence="1 4" id="KW-0808">Transferase</keyword>
<comment type="caution">
    <text evidence="4">The sequence shown here is derived from an EMBL/GenBank/DDBJ whole genome shotgun (WGS) entry which is preliminary data.</text>
</comment>
<dbReference type="InterPro" id="IPR027417">
    <property type="entry name" value="P-loop_NTPase"/>
</dbReference>
<keyword evidence="2" id="KW-0325">Glycoprotein</keyword>
<dbReference type="InterPro" id="IPR000863">
    <property type="entry name" value="Sulfotransferase_dom"/>
</dbReference>
<proteinExistence type="predicted"/>
<organism evidence="4 5">
    <name type="scientific">Sulfobacillus harzensis</name>
    <dbReference type="NCBI Taxonomy" id="2729629"/>
    <lineage>
        <taxon>Bacteria</taxon>
        <taxon>Bacillati</taxon>
        <taxon>Bacillota</taxon>
        <taxon>Clostridia</taxon>
        <taxon>Eubacteriales</taxon>
        <taxon>Clostridiales Family XVII. Incertae Sedis</taxon>
        <taxon>Sulfobacillus</taxon>
    </lineage>
</organism>
<keyword evidence="5" id="KW-1185">Reference proteome</keyword>
<evidence type="ECO:0000313" key="4">
    <source>
        <dbReference type="EMBL" id="NMP21259.1"/>
    </source>
</evidence>